<evidence type="ECO:0000256" key="10">
    <source>
        <dbReference type="ARBA" id="ARBA00022777"/>
    </source>
</evidence>
<feature type="binding site" evidence="16">
    <location>
        <position position="184"/>
    </location>
    <ligand>
        <name>substrate</name>
    </ligand>
</feature>
<evidence type="ECO:0000256" key="11">
    <source>
        <dbReference type="ARBA" id="ARBA00022840"/>
    </source>
</evidence>
<feature type="binding site" evidence="16">
    <location>
        <begin position="6"/>
        <end position="13"/>
    </location>
    <ligand>
        <name>ATP</name>
        <dbReference type="ChEBI" id="CHEBI:30616"/>
    </ligand>
</feature>
<comment type="caution">
    <text evidence="17">The sequence shown here is derived from an EMBL/GenBank/DDBJ whole genome shotgun (WGS) entry which is preliminary data.</text>
</comment>
<comment type="pathway">
    <text evidence="4 16">Cofactor biosynthesis; coenzyme A biosynthesis; CoA from (R)-pantothenate: step 1/5.</text>
</comment>
<dbReference type="Gene3D" id="3.30.420.40">
    <property type="match status" value="2"/>
</dbReference>
<dbReference type="NCBIfam" id="TIGR00671">
    <property type="entry name" value="baf"/>
    <property type="match status" value="1"/>
</dbReference>
<evidence type="ECO:0000256" key="9">
    <source>
        <dbReference type="ARBA" id="ARBA00022741"/>
    </source>
</evidence>
<reference evidence="17" key="1">
    <citation type="submission" date="2013-04" db="EMBL/GenBank/DDBJ databases">
        <title>The genome sequencing project of 58 acetic acid bacteria.</title>
        <authorList>
            <person name="Okamoto-Kainuma A."/>
            <person name="Ishikawa M."/>
            <person name="Umino S."/>
            <person name="Koizumi Y."/>
            <person name="Shiwa Y."/>
            <person name="Yoshikawa H."/>
            <person name="Matsutani M."/>
            <person name="Matsushita K."/>
        </authorList>
    </citation>
    <scope>NUCLEOTIDE SEQUENCE</scope>
    <source>
        <strain evidence="17">DSM 15669</strain>
    </source>
</reference>
<dbReference type="NCBIfam" id="NF009855">
    <property type="entry name" value="PRK13321.1"/>
    <property type="match status" value="1"/>
</dbReference>
<keyword evidence="7 16" id="KW-0963">Cytoplasm</keyword>
<dbReference type="InterPro" id="IPR004619">
    <property type="entry name" value="Type_III_PanK"/>
</dbReference>
<gene>
    <name evidence="16" type="primary">coaX</name>
    <name evidence="17" type="ORF">AA15669_0080</name>
</gene>
<comment type="catalytic activity">
    <reaction evidence="1 16">
        <text>(R)-pantothenate + ATP = (R)-4'-phosphopantothenate + ADP + H(+)</text>
        <dbReference type="Rhea" id="RHEA:16373"/>
        <dbReference type="ChEBI" id="CHEBI:10986"/>
        <dbReference type="ChEBI" id="CHEBI:15378"/>
        <dbReference type="ChEBI" id="CHEBI:29032"/>
        <dbReference type="ChEBI" id="CHEBI:30616"/>
        <dbReference type="ChEBI" id="CHEBI:456216"/>
        <dbReference type="EC" id="2.7.1.33"/>
    </reaction>
</comment>
<keyword evidence="16" id="KW-0479">Metal-binding</keyword>
<organism evidence="17 18">
    <name type="scientific">Saccharibacter floricola DSM 15669</name>
    <dbReference type="NCBI Taxonomy" id="1123227"/>
    <lineage>
        <taxon>Bacteria</taxon>
        <taxon>Pseudomonadati</taxon>
        <taxon>Pseudomonadota</taxon>
        <taxon>Alphaproteobacteria</taxon>
        <taxon>Acetobacterales</taxon>
        <taxon>Acetobacteraceae</taxon>
        <taxon>Saccharibacter</taxon>
    </lineage>
</organism>
<name>A0ABQ0NWH7_9PROT</name>
<dbReference type="PANTHER" id="PTHR34265:SF1">
    <property type="entry name" value="TYPE III PANTOTHENATE KINASE"/>
    <property type="match status" value="1"/>
</dbReference>
<dbReference type="GO" id="GO:0016301">
    <property type="term" value="F:kinase activity"/>
    <property type="evidence" value="ECO:0007669"/>
    <property type="project" value="UniProtKB-KW"/>
</dbReference>
<dbReference type="NCBIfam" id="NF009848">
    <property type="entry name" value="PRK13318.1-6"/>
    <property type="match status" value="1"/>
</dbReference>
<keyword evidence="13 16" id="KW-0173">Coenzyme A biosynthesis</keyword>
<evidence type="ECO:0000256" key="5">
    <source>
        <dbReference type="ARBA" id="ARBA00011738"/>
    </source>
</evidence>
<dbReference type="Proteomes" id="UP001062901">
    <property type="component" value="Unassembled WGS sequence"/>
</dbReference>
<comment type="caution">
    <text evidence="16">Lacks conserved residue(s) required for the propagation of feature annotation.</text>
</comment>
<evidence type="ECO:0000256" key="8">
    <source>
        <dbReference type="ARBA" id="ARBA00022679"/>
    </source>
</evidence>
<dbReference type="InterPro" id="IPR043129">
    <property type="entry name" value="ATPase_NBD"/>
</dbReference>
<feature type="binding site" evidence="16">
    <location>
        <begin position="107"/>
        <end position="110"/>
    </location>
    <ligand>
        <name>substrate</name>
    </ligand>
</feature>
<keyword evidence="9 16" id="KW-0547">Nucleotide-binding</keyword>
<keyword evidence="18" id="KW-1185">Reference proteome</keyword>
<evidence type="ECO:0000256" key="4">
    <source>
        <dbReference type="ARBA" id="ARBA00005225"/>
    </source>
</evidence>
<keyword evidence="8 16" id="KW-0808">Transferase</keyword>
<evidence type="ECO:0000256" key="14">
    <source>
        <dbReference type="ARBA" id="ARBA00038036"/>
    </source>
</evidence>
<accession>A0ABQ0NWH7</accession>
<dbReference type="Pfam" id="PF03309">
    <property type="entry name" value="Pan_kinase"/>
    <property type="match status" value="1"/>
</dbReference>
<comment type="cofactor">
    <cofactor evidence="16">
        <name>NH4(+)</name>
        <dbReference type="ChEBI" id="CHEBI:28938"/>
    </cofactor>
    <cofactor evidence="16">
        <name>K(+)</name>
        <dbReference type="ChEBI" id="CHEBI:29103"/>
    </cofactor>
    <text evidence="16">A monovalent cation. Ammonium or potassium.</text>
</comment>
<sequence>MLLVIDAGNTNVVFAVHDGTAWCGRWRISTDDRRTSDEYASWLLGLMERVGLDPAAINHAIIGTVVPAVLYDLRRFCRSWLDVEPLVANNDLDWDMEVLVDQPDELGADRRLNGLAAHRLYAGPLVVVDFGTATTFDVIDQQGRYCGGAIAPGVNLSMDALHQAAARLPRVSVGRPAEAIGRSTSVAMRSGLFWGYVGLVEGIVRQIRAEMNETPKVVATGGLAPLFSEGTAFFDEVAPDLTLDGLRFLAQQNEQRFITTSPERLVRSMTHKPLST</sequence>
<dbReference type="NCBIfam" id="NF009844">
    <property type="entry name" value="PRK13318.1-2"/>
    <property type="match status" value="1"/>
</dbReference>
<evidence type="ECO:0000256" key="16">
    <source>
        <dbReference type="HAMAP-Rule" id="MF_01274"/>
    </source>
</evidence>
<dbReference type="EMBL" id="BAQD01000001">
    <property type="protein sequence ID" value="GBQ04660.1"/>
    <property type="molecule type" value="Genomic_DNA"/>
</dbReference>
<comment type="function">
    <text evidence="16">Catalyzes the phosphorylation of pantothenate (Pan), the first step in CoA biosynthesis.</text>
</comment>
<evidence type="ECO:0000256" key="13">
    <source>
        <dbReference type="ARBA" id="ARBA00022993"/>
    </source>
</evidence>
<evidence type="ECO:0000256" key="1">
    <source>
        <dbReference type="ARBA" id="ARBA00001206"/>
    </source>
</evidence>
<evidence type="ECO:0000256" key="6">
    <source>
        <dbReference type="ARBA" id="ARBA00012102"/>
    </source>
</evidence>
<dbReference type="RefSeq" id="WP_018979633.1">
    <property type="nucleotide sequence ID" value="NZ_BAQD01000001.1"/>
</dbReference>
<dbReference type="HAMAP" id="MF_01274">
    <property type="entry name" value="Pantothen_kinase_3"/>
    <property type="match status" value="1"/>
</dbReference>
<feature type="binding site" evidence="16">
    <location>
        <position position="129"/>
    </location>
    <ligand>
        <name>K(+)</name>
        <dbReference type="ChEBI" id="CHEBI:29103"/>
    </ligand>
</feature>
<comment type="subunit">
    <text evidence="5 16">Homodimer.</text>
</comment>
<dbReference type="SUPFAM" id="SSF53067">
    <property type="entry name" value="Actin-like ATPase domain"/>
    <property type="match status" value="2"/>
</dbReference>
<feature type="active site" description="Proton acceptor" evidence="16">
    <location>
        <position position="109"/>
    </location>
</feature>
<evidence type="ECO:0000256" key="15">
    <source>
        <dbReference type="ARBA" id="ARBA00040883"/>
    </source>
</evidence>
<feature type="binding site" evidence="16">
    <location>
        <position position="132"/>
    </location>
    <ligand>
        <name>ATP</name>
        <dbReference type="ChEBI" id="CHEBI:30616"/>
    </ligand>
</feature>
<dbReference type="EC" id="2.7.1.33" evidence="6 16"/>
<comment type="cofactor">
    <cofactor evidence="2">
        <name>K(+)</name>
        <dbReference type="ChEBI" id="CHEBI:29103"/>
    </cofactor>
</comment>
<evidence type="ECO:0000313" key="18">
    <source>
        <dbReference type="Proteomes" id="UP001062901"/>
    </source>
</evidence>
<evidence type="ECO:0000256" key="2">
    <source>
        <dbReference type="ARBA" id="ARBA00001958"/>
    </source>
</evidence>
<comment type="subcellular location">
    <subcellularLocation>
        <location evidence="3 16">Cytoplasm</location>
    </subcellularLocation>
</comment>
<keyword evidence="11 16" id="KW-0067">ATP-binding</keyword>
<evidence type="ECO:0000313" key="17">
    <source>
        <dbReference type="EMBL" id="GBQ04660.1"/>
    </source>
</evidence>
<evidence type="ECO:0000256" key="7">
    <source>
        <dbReference type="ARBA" id="ARBA00022490"/>
    </source>
</evidence>
<dbReference type="CDD" id="cd24015">
    <property type="entry name" value="ASKHA_NBD_PanK-III"/>
    <property type="match status" value="1"/>
</dbReference>
<evidence type="ECO:0000256" key="3">
    <source>
        <dbReference type="ARBA" id="ARBA00004496"/>
    </source>
</evidence>
<proteinExistence type="inferred from homology"/>
<dbReference type="PANTHER" id="PTHR34265">
    <property type="entry name" value="TYPE III PANTOTHENATE KINASE"/>
    <property type="match status" value="1"/>
</dbReference>
<keyword evidence="12 16" id="KW-0630">Potassium</keyword>
<protein>
    <recommendedName>
        <fullName evidence="15 16">Type III pantothenate kinase</fullName>
        <ecNumber evidence="6 16">2.7.1.33</ecNumber>
    </recommendedName>
    <alternativeName>
        <fullName evidence="16">PanK-III</fullName>
    </alternativeName>
    <alternativeName>
        <fullName evidence="16">Pantothenic acid kinase</fullName>
    </alternativeName>
</protein>
<evidence type="ECO:0000256" key="12">
    <source>
        <dbReference type="ARBA" id="ARBA00022958"/>
    </source>
</evidence>
<comment type="similarity">
    <text evidence="14 16">Belongs to the type III pantothenate kinase family.</text>
</comment>
<keyword evidence="10 16" id="KW-0418">Kinase</keyword>